<sequence length="303" mass="34280">MNTEKMDLNLLLEFEALFETRSVTKASELLGISQPSMSHALGKMREAFNDPLFVRVKNEMQPTPRALAISGPIHRTLELARNQIFRSHEFVPGRANKTFILCMTDLGAASYLPQIVNVVNKHAPGVQIRTISPTIEKQTEWLESGSVDLAIGYFPDITTAGVFQQHLLSNTGFTCIANIDNPYIENRICTMDSFLSAPHVSVRTEGRSQEVIEQAMSRLHIYRRITLTVPHYLSLLTLVANTELMAVIPNDLVPAFEAQKNIAVYPLPFPSPRVEIKQIWHQKFHFDAASQWIREMVRQALQK</sequence>
<evidence type="ECO:0000256" key="1">
    <source>
        <dbReference type="ARBA" id="ARBA00009437"/>
    </source>
</evidence>
<evidence type="ECO:0000256" key="4">
    <source>
        <dbReference type="ARBA" id="ARBA00023163"/>
    </source>
</evidence>
<name>A0A2U1CLL4_9BURK</name>
<dbReference type="InterPro" id="IPR036390">
    <property type="entry name" value="WH_DNA-bd_sf"/>
</dbReference>
<dbReference type="PRINTS" id="PR00039">
    <property type="entry name" value="HTHLYSR"/>
</dbReference>
<dbReference type="Gene3D" id="1.10.10.10">
    <property type="entry name" value="Winged helix-like DNA-binding domain superfamily/Winged helix DNA-binding domain"/>
    <property type="match status" value="1"/>
</dbReference>
<dbReference type="PROSITE" id="PS50931">
    <property type="entry name" value="HTH_LYSR"/>
    <property type="match status" value="1"/>
</dbReference>
<dbReference type="EMBL" id="QEKO01000003">
    <property type="protein sequence ID" value="PVY61882.1"/>
    <property type="molecule type" value="Genomic_DNA"/>
</dbReference>
<evidence type="ECO:0000259" key="5">
    <source>
        <dbReference type="PROSITE" id="PS50931"/>
    </source>
</evidence>
<evidence type="ECO:0000256" key="2">
    <source>
        <dbReference type="ARBA" id="ARBA00023015"/>
    </source>
</evidence>
<dbReference type="InterPro" id="IPR050389">
    <property type="entry name" value="LysR-type_TF"/>
</dbReference>
<evidence type="ECO:0000256" key="3">
    <source>
        <dbReference type="ARBA" id="ARBA00023125"/>
    </source>
</evidence>
<dbReference type="GO" id="GO:0003677">
    <property type="term" value="F:DNA binding"/>
    <property type="evidence" value="ECO:0007669"/>
    <property type="project" value="UniProtKB-KW"/>
</dbReference>
<protein>
    <submittedName>
        <fullName evidence="6">LysR family transcriptional regulator</fullName>
    </submittedName>
</protein>
<dbReference type="SUPFAM" id="SSF46785">
    <property type="entry name" value="Winged helix' DNA-binding domain"/>
    <property type="match status" value="1"/>
</dbReference>
<keyword evidence="3" id="KW-0238">DNA-binding</keyword>
<dbReference type="RefSeq" id="WP_100224105.1">
    <property type="nucleotide sequence ID" value="NZ_JACCEX010000003.1"/>
</dbReference>
<dbReference type="InterPro" id="IPR005119">
    <property type="entry name" value="LysR_subst-bd"/>
</dbReference>
<keyword evidence="4" id="KW-0804">Transcription</keyword>
<reference evidence="6 7" key="1">
    <citation type="submission" date="2018-04" db="EMBL/GenBank/DDBJ databases">
        <title>Genomic Encyclopedia of Type Strains, Phase IV (KMG-IV): sequencing the most valuable type-strain genomes for metagenomic binning, comparative biology and taxonomic classification.</title>
        <authorList>
            <person name="Goeker M."/>
        </authorList>
    </citation>
    <scope>NUCLEOTIDE SEQUENCE [LARGE SCALE GENOMIC DNA]</scope>
    <source>
        <strain evidence="6 7">DSM 10065</strain>
    </source>
</reference>
<feature type="domain" description="HTH lysR-type" evidence="5">
    <location>
        <begin position="6"/>
        <end position="63"/>
    </location>
</feature>
<dbReference type="OrthoDB" id="8583877at2"/>
<comment type="similarity">
    <text evidence="1">Belongs to the LysR transcriptional regulatory family.</text>
</comment>
<dbReference type="InterPro" id="IPR000847">
    <property type="entry name" value="LysR_HTH_N"/>
</dbReference>
<comment type="caution">
    <text evidence="6">The sequence shown here is derived from an EMBL/GenBank/DDBJ whole genome shotgun (WGS) entry which is preliminary data.</text>
</comment>
<accession>A0A2U1CLL4</accession>
<dbReference type="Pfam" id="PF03466">
    <property type="entry name" value="LysR_substrate"/>
    <property type="match status" value="1"/>
</dbReference>
<dbReference type="Gene3D" id="3.40.190.10">
    <property type="entry name" value="Periplasmic binding protein-like II"/>
    <property type="match status" value="2"/>
</dbReference>
<keyword evidence="7" id="KW-1185">Reference proteome</keyword>
<gene>
    <name evidence="6" type="ORF">C7440_2616</name>
</gene>
<evidence type="ECO:0000313" key="6">
    <source>
        <dbReference type="EMBL" id="PVY61882.1"/>
    </source>
</evidence>
<dbReference type="Pfam" id="PF00126">
    <property type="entry name" value="HTH_1"/>
    <property type="match status" value="1"/>
</dbReference>
<keyword evidence="2" id="KW-0805">Transcription regulation</keyword>
<dbReference type="PANTHER" id="PTHR30118">
    <property type="entry name" value="HTH-TYPE TRANSCRIPTIONAL REGULATOR LEUO-RELATED"/>
    <property type="match status" value="1"/>
</dbReference>
<dbReference type="InterPro" id="IPR036388">
    <property type="entry name" value="WH-like_DNA-bd_sf"/>
</dbReference>
<dbReference type="CDD" id="cd08459">
    <property type="entry name" value="PBP2_DntR_NahR_LinR_like"/>
    <property type="match status" value="1"/>
</dbReference>
<dbReference type="SUPFAM" id="SSF53850">
    <property type="entry name" value="Periplasmic binding protein-like II"/>
    <property type="match status" value="1"/>
</dbReference>
<evidence type="ECO:0000313" key="7">
    <source>
        <dbReference type="Proteomes" id="UP000246145"/>
    </source>
</evidence>
<dbReference type="STRING" id="1231391.GCA_000308195_00431"/>
<organism evidence="6 7">
    <name type="scientific">Pusillimonas noertemannii</name>
    <dbReference type="NCBI Taxonomy" id="305977"/>
    <lineage>
        <taxon>Bacteria</taxon>
        <taxon>Pseudomonadati</taxon>
        <taxon>Pseudomonadota</taxon>
        <taxon>Betaproteobacteria</taxon>
        <taxon>Burkholderiales</taxon>
        <taxon>Alcaligenaceae</taxon>
        <taxon>Pusillimonas</taxon>
    </lineage>
</organism>
<dbReference type="Proteomes" id="UP000246145">
    <property type="component" value="Unassembled WGS sequence"/>
</dbReference>
<proteinExistence type="inferred from homology"/>
<dbReference type="PANTHER" id="PTHR30118:SF15">
    <property type="entry name" value="TRANSCRIPTIONAL REGULATORY PROTEIN"/>
    <property type="match status" value="1"/>
</dbReference>
<dbReference type="GO" id="GO:0003700">
    <property type="term" value="F:DNA-binding transcription factor activity"/>
    <property type="evidence" value="ECO:0007669"/>
    <property type="project" value="InterPro"/>
</dbReference>
<dbReference type="AlphaFoldDB" id="A0A2U1CLL4"/>